<evidence type="ECO:0000256" key="1">
    <source>
        <dbReference type="SAM" id="Coils"/>
    </source>
</evidence>
<dbReference type="GO" id="GO:0001227">
    <property type="term" value="F:DNA-binding transcription repressor activity, RNA polymerase II-specific"/>
    <property type="evidence" value="ECO:0007669"/>
    <property type="project" value="InterPro"/>
</dbReference>
<reference evidence="4" key="1">
    <citation type="submission" date="2015-04" db="EMBL/GenBank/DDBJ databases">
        <title>The genome sequence of the plant pathogenic Rhizarian Plasmodiophora brassicae reveals insights in its biotrophic life cycle and the origin of chitin synthesis.</title>
        <authorList>
            <person name="Schwelm A."/>
            <person name="Fogelqvist J."/>
            <person name="Knaust A."/>
            <person name="Julke S."/>
            <person name="Lilja T."/>
            <person name="Dhandapani V."/>
            <person name="Bonilla-Rosso G."/>
            <person name="Karlsson M."/>
            <person name="Shevchenko A."/>
            <person name="Choi S.R."/>
            <person name="Kim H.G."/>
            <person name="Park J.Y."/>
            <person name="Lim Y.P."/>
            <person name="Ludwig-Muller J."/>
            <person name="Dixelius C."/>
        </authorList>
    </citation>
    <scope>NUCLEOTIDE SEQUENCE</scope>
    <source>
        <tissue evidence="4">Potato root galls</tissue>
    </source>
</reference>
<dbReference type="PANTHER" id="PTHR13076">
    <property type="entry name" value="COILED-COIL AND C2 DOMAIN-CONTAINING PROTEIN 1-LIKE"/>
    <property type="match status" value="1"/>
</dbReference>
<dbReference type="PANTHER" id="PTHR13076:SF9">
    <property type="entry name" value="COILED-COIL AND C2 DOMAIN-CONTAINING PROTEIN 1-LIKE"/>
    <property type="match status" value="1"/>
</dbReference>
<evidence type="ECO:0000259" key="3">
    <source>
        <dbReference type="PROSITE" id="PS50004"/>
    </source>
</evidence>
<feature type="region of interest" description="Disordered" evidence="2">
    <location>
        <begin position="542"/>
        <end position="565"/>
    </location>
</feature>
<keyword evidence="1" id="KW-0175">Coiled coil</keyword>
<dbReference type="EMBL" id="HACM01010792">
    <property type="protein sequence ID" value="CRZ11234.1"/>
    <property type="molecule type" value="Transcribed_RNA"/>
</dbReference>
<organism evidence="4">
    <name type="scientific">Spongospora subterranea</name>
    <dbReference type="NCBI Taxonomy" id="70186"/>
    <lineage>
        <taxon>Eukaryota</taxon>
        <taxon>Sar</taxon>
        <taxon>Rhizaria</taxon>
        <taxon>Endomyxa</taxon>
        <taxon>Phytomyxea</taxon>
        <taxon>Plasmodiophorida</taxon>
        <taxon>Plasmodiophoridae</taxon>
        <taxon>Spongospora</taxon>
    </lineage>
</organism>
<evidence type="ECO:0000256" key="2">
    <source>
        <dbReference type="SAM" id="MobiDB-lite"/>
    </source>
</evidence>
<dbReference type="SUPFAM" id="SSF49562">
    <property type="entry name" value="C2 domain (Calcium/lipid-binding domain, CaLB)"/>
    <property type="match status" value="1"/>
</dbReference>
<proteinExistence type="predicted"/>
<dbReference type="InterPro" id="IPR039725">
    <property type="entry name" value="CC2D1A/B"/>
</dbReference>
<name>A0A0H5RR87_9EUKA</name>
<dbReference type="InterPro" id="IPR000008">
    <property type="entry name" value="C2_dom"/>
</dbReference>
<evidence type="ECO:0000313" key="4">
    <source>
        <dbReference type="EMBL" id="CRZ11234.1"/>
    </source>
</evidence>
<dbReference type="AlphaFoldDB" id="A0A0H5RR87"/>
<sequence>MEVHDDNEDLDVSGNLELTAEELAECGLTLDDIRDFHDDNGKHETVDSDHNADLLSQLRDIYSGSDIDDDLEPDQNQFHGGSPIGEALTDDNDLLMVQDDTERVMTFVHTEEQSPEVGSIVSDNQKNDVEAVVAEDAAPRLTIQQEINQLKIKAVELNRANKKAEALNLMRKIKRLQATFTQDSGPVSLPINGSEAIPKLNNINAGDVVNESSAIESGYESKNSVKETILHRLSEYTAEALSKKREGDIPAAKLLMQQIHNLRAAKDDLENNRRIPSLDSLPAPLNLSSLDQLGGVSKQESQLQALKDLESALHDQVARVHEESKAVLKLGLKDEARSIIAVKAHTERALQRLVSLRTSGDPLPKVIKVLRDVSYLRSFDHIGSNQLELEIKQAECLTPPSGWSLCTSFVSYELIYPKDVVQKGVTQTVENNDDPVFGLKKLLSFPRPKHASRMLNFVKISFSVQVPRRLLFKPIIIGTADLRLGPLLSQSELTAVLPLRGGSRGKLQITLRLRTPLEGQDVATKTVEDIFIEGDLIPRANSPSPRSIIRSSTNSGTPHSAVVSPTPMPCPSGIDREDWNDPHRLQSICSNDVIDTLIQNVTSEIGTCRAKKMDPPPTLLIRVQQLISMKQKLEQSVEDGSLTLSAYLDMLRKDIMRLSLLASALQRANRSSEADIVRNRLQIQQSELDTAMSNS</sequence>
<accession>A0A0H5RR87</accession>
<feature type="compositionally biased region" description="Low complexity" evidence="2">
    <location>
        <begin position="542"/>
        <end position="555"/>
    </location>
</feature>
<feature type="domain" description="C2" evidence="3">
    <location>
        <begin position="365"/>
        <end position="497"/>
    </location>
</feature>
<dbReference type="PROSITE" id="PS50004">
    <property type="entry name" value="C2"/>
    <property type="match status" value="1"/>
</dbReference>
<feature type="coiled-coil region" evidence="1">
    <location>
        <begin position="140"/>
        <end position="179"/>
    </location>
</feature>
<dbReference type="InterPro" id="IPR035892">
    <property type="entry name" value="C2_domain_sf"/>
</dbReference>
<protein>
    <recommendedName>
        <fullName evidence="3">C2 domain-containing protein</fullName>
    </recommendedName>
</protein>